<gene>
    <name evidence="7" type="ORF">EXM42_00285</name>
</gene>
<comment type="caution">
    <text evidence="7">The sequence shown here is derived from an EMBL/GenBank/DDBJ whole genome shotgun (WGS) entry which is preliminary data.</text>
</comment>
<dbReference type="Pfam" id="PF02361">
    <property type="entry name" value="CbiQ"/>
    <property type="match status" value="1"/>
</dbReference>
<dbReference type="GO" id="GO:0005886">
    <property type="term" value="C:plasma membrane"/>
    <property type="evidence" value="ECO:0007669"/>
    <property type="project" value="UniProtKB-ARBA"/>
</dbReference>
<name>A0A6M0SVB8_CLOBO</name>
<dbReference type="PANTHER" id="PTHR34857:SF2">
    <property type="entry name" value="SLL0384 PROTEIN"/>
    <property type="match status" value="1"/>
</dbReference>
<evidence type="ECO:0000256" key="5">
    <source>
        <dbReference type="ARBA" id="ARBA00023136"/>
    </source>
</evidence>
<evidence type="ECO:0000256" key="6">
    <source>
        <dbReference type="SAM" id="Phobius"/>
    </source>
</evidence>
<comment type="subcellular location">
    <subcellularLocation>
        <location evidence="1">Membrane</location>
        <topology evidence="1">Multi-pass membrane protein</topology>
    </subcellularLocation>
</comment>
<evidence type="ECO:0000256" key="2">
    <source>
        <dbReference type="ARBA" id="ARBA00022475"/>
    </source>
</evidence>
<dbReference type="AlphaFoldDB" id="A0A6M0SVB8"/>
<dbReference type="Proteomes" id="UP000473089">
    <property type="component" value="Unassembled WGS sequence"/>
</dbReference>
<dbReference type="CDD" id="cd16914">
    <property type="entry name" value="EcfT"/>
    <property type="match status" value="1"/>
</dbReference>
<reference evidence="7 8" key="1">
    <citation type="submission" date="2019-02" db="EMBL/GenBank/DDBJ databases">
        <title>Genome sequencing of Clostridium botulinum clinical isolates.</title>
        <authorList>
            <person name="Brunt J."/>
            <person name="Van Vliet A.H.M."/>
            <person name="Stringer S.C."/>
            <person name="Grant K.A."/>
            <person name="Carter A.C."/>
            <person name="Peck M.W."/>
        </authorList>
    </citation>
    <scope>NUCLEOTIDE SEQUENCE [LARGE SCALE GENOMIC DNA]</scope>
    <source>
        <strain evidence="7 8">R1125/03</strain>
    </source>
</reference>
<evidence type="ECO:0000256" key="3">
    <source>
        <dbReference type="ARBA" id="ARBA00022692"/>
    </source>
</evidence>
<feature type="transmembrane region" description="Helical" evidence="6">
    <location>
        <begin position="109"/>
        <end position="127"/>
    </location>
</feature>
<keyword evidence="4 6" id="KW-1133">Transmembrane helix</keyword>
<proteinExistence type="predicted"/>
<evidence type="ECO:0000313" key="7">
    <source>
        <dbReference type="EMBL" id="NFA58895.1"/>
    </source>
</evidence>
<dbReference type="InterPro" id="IPR003339">
    <property type="entry name" value="ABC/ECF_trnsptr_transmembrane"/>
</dbReference>
<evidence type="ECO:0000256" key="1">
    <source>
        <dbReference type="ARBA" id="ARBA00004141"/>
    </source>
</evidence>
<dbReference type="InterPro" id="IPR051611">
    <property type="entry name" value="ECF_transporter_component"/>
</dbReference>
<evidence type="ECO:0000256" key="4">
    <source>
        <dbReference type="ARBA" id="ARBA00022989"/>
    </source>
</evidence>
<dbReference type="EMBL" id="SGJP01000001">
    <property type="protein sequence ID" value="NFA58895.1"/>
    <property type="molecule type" value="Genomic_DNA"/>
</dbReference>
<dbReference type="PANTHER" id="PTHR34857">
    <property type="entry name" value="SLL0384 PROTEIN"/>
    <property type="match status" value="1"/>
</dbReference>
<sequence>MESSVYSTTKDKYCIVLDPRTKLLLLITTTTLLLSTGNEGIMNIIKPILSTVPFLLLLTEKKFKAAGKYLILYTICFILERIALYSIGGISSFLLLAVCSIMTRFAPGIMMGAFLLASTSVSEFIAAMQRMHIPEQIVIPLSVIFRFFPTIKEEYESINDAMRMRGIGFGGRNPLLIIEYRLIPLIFSVIKIGNELSAASLTRGLGAPVKRTNTCKIGFHIQDIFMIALCIICFFAYFTQK</sequence>
<keyword evidence="2" id="KW-1003">Cell membrane</keyword>
<keyword evidence="5 6" id="KW-0472">Membrane</keyword>
<accession>A0A6M0SVB8</accession>
<keyword evidence="3 6" id="KW-0812">Transmembrane</keyword>
<protein>
    <submittedName>
        <fullName evidence="7">Energy-coupling factor transporter transmembrane protein EcfT</fullName>
    </submittedName>
</protein>
<feature type="transmembrane region" description="Helical" evidence="6">
    <location>
        <begin position="217"/>
        <end position="238"/>
    </location>
</feature>
<evidence type="ECO:0000313" key="8">
    <source>
        <dbReference type="Proteomes" id="UP000473089"/>
    </source>
</evidence>
<organism evidence="7 8">
    <name type="scientific">Clostridium botulinum</name>
    <dbReference type="NCBI Taxonomy" id="1491"/>
    <lineage>
        <taxon>Bacteria</taxon>
        <taxon>Bacillati</taxon>
        <taxon>Bacillota</taxon>
        <taxon>Clostridia</taxon>
        <taxon>Eubacteriales</taxon>
        <taxon>Clostridiaceae</taxon>
        <taxon>Clostridium</taxon>
    </lineage>
</organism>
<feature type="transmembrane region" description="Helical" evidence="6">
    <location>
        <begin position="70"/>
        <end position="103"/>
    </location>
</feature>